<dbReference type="GO" id="GO:0005840">
    <property type="term" value="C:ribosome"/>
    <property type="evidence" value="ECO:0007669"/>
    <property type="project" value="UniProtKB-KW"/>
</dbReference>
<dbReference type="PANTHER" id="PTHR13528:SF2">
    <property type="entry name" value="LARGE RIBOSOMAL SUBUNIT PROTEIN BL28M"/>
    <property type="match status" value="1"/>
</dbReference>
<name>A0ABV8U6T2_9PROT</name>
<evidence type="ECO:0000256" key="4">
    <source>
        <dbReference type="ARBA" id="ARBA00035174"/>
    </source>
</evidence>
<evidence type="ECO:0000313" key="7">
    <source>
        <dbReference type="Proteomes" id="UP001595776"/>
    </source>
</evidence>
<evidence type="ECO:0000256" key="3">
    <source>
        <dbReference type="ARBA" id="ARBA00023274"/>
    </source>
</evidence>
<dbReference type="NCBIfam" id="TIGR00009">
    <property type="entry name" value="L28"/>
    <property type="match status" value="1"/>
</dbReference>
<protein>
    <recommendedName>
        <fullName evidence="4 5">Large ribosomal subunit protein bL28</fullName>
    </recommendedName>
</protein>
<evidence type="ECO:0000256" key="5">
    <source>
        <dbReference type="HAMAP-Rule" id="MF_00373"/>
    </source>
</evidence>
<comment type="caution">
    <text evidence="6">The sequence shown here is derived from an EMBL/GenBank/DDBJ whole genome shotgun (WGS) entry which is preliminary data.</text>
</comment>
<dbReference type="InterPro" id="IPR037147">
    <property type="entry name" value="Ribosomal_bL28_sf"/>
</dbReference>
<dbReference type="SUPFAM" id="SSF143800">
    <property type="entry name" value="L28p-like"/>
    <property type="match status" value="1"/>
</dbReference>
<evidence type="ECO:0000256" key="2">
    <source>
        <dbReference type="ARBA" id="ARBA00022980"/>
    </source>
</evidence>
<sequence>MSRVCELTGKKVMTGNNVSHAHNKTRRRFLPNLTKATLLSDVLGRSVSLRISTHALRSVEHNNGLDNFLLKARDADLSAKALKLKKEIKKKQAAA</sequence>
<accession>A0ABV8U6T2</accession>
<reference evidence="7" key="1">
    <citation type="journal article" date="2019" name="Int. J. Syst. Evol. Microbiol.">
        <title>The Global Catalogue of Microorganisms (GCM) 10K type strain sequencing project: providing services to taxonomists for standard genome sequencing and annotation.</title>
        <authorList>
            <consortium name="The Broad Institute Genomics Platform"/>
            <consortium name="The Broad Institute Genome Sequencing Center for Infectious Disease"/>
            <person name="Wu L."/>
            <person name="Ma J."/>
        </authorList>
    </citation>
    <scope>NUCLEOTIDE SEQUENCE [LARGE SCALE GENOMIC DNA]</scope>
    <source>
        <strain evidence="7">CGMCC 1.15304</strain>
    </source>
</reference>
<proteinExistence type="inferred from homology"/>
<keyword evidence="7" id="KW-1185">Reference proteome</keyword>
<dbReference type="PANTHER" id="PTHR13528">
    <property type="entry name" value="39S RIBOSOMAL PROTEIN L28, MITOCHONDRIAL"/>
    <property type="match status" value="1"/>
</dbReference>
<dbReference type="Proteomes" id="UP001595776">
    <property type="component" value="Unassembled WGS sequence"/>
</dbReference>
<gene>
    <name evidence="5 6" type="primary">rpmB</name>
    <name evidence="6" type="ORF">ACFO5Q_01260</name>
</gene>
<evidence type="ECO:0000256" key="1">
    <source>
        <dbReference type="ARBA" id="ARBA00008760"/>
    </source>
</evidence>
<dbReference type="InterPro" id="IPR001383">
    <property type="entry name" value="Ribosomal_bL28_bact-type"/>
</dbReference>
<dbReference type="RefSeq" id="WP_068151058.1">
    <property type="nucleotide sequence ID" value="NZ_JBHSCR010000001.1"/>
</dbReference>
<comment type="similarity">
    <text evidence="1 5">Belongs to the bacterial ribosomal protein bL28 family.</text>
</comment>
<dbReference type="EMBL" id="JBHSCR010000001">
    <property type="protein sequence ID" value="MFC4346471.1"/>
    <property type="molecule type" value="Genomic_DNA"/>
</dbReference>
<keyword evidence="2 5" id="KW-0689">Ribosomal protein</keyword>
<dbReference type="InterPro" id="IPR034704">
    <property type="entry name" value="Ribosomal_bL28/bL31-like_sf"/>
</dbReference>
<dbReference type="HAMAP" id="MF_00373">
    <property type="entry name" value="Ribosomal_bL28"/>
    <property type="match status" value="1"/>
</dbReference>
<evidence type="ECO:0000313" key="6">
    <source>
        <dbReference type="EMBL" id="MFC4346471.1"/>
    </source>
</evidence>
<dbReference type="Gene3D" id="2.30.170.40">
    <property type="entry name" value="Ribosomal protein L28/L24"/>
    <property type="match status" value="1"/>
</dbReference>
<dbReference type="Pfam" id="PF00830">
    <property type="entry name" value="Ribosomal_L28"/>
    <property type="match status" value="1"/>
</dbReference>
<organism evidence="6 7">
    <name type="scientific">Kordiimonas lipolytica</name>
    <dbReference type="NCBI Taxonomy" id="1662421"/>
    <lineage>
        <taxon>Bacteria</taxon>
        <taxon>Pseudomonadati</taxon>
        <taxon>Pseudomonadota</taxon>
        <taxon>Alphaproteobacteria</taxon>
        <taxon>Kordiimonadales</taxon>
        <taxon>Kordiimonadaceae</taxon>
        <taxon>Kordiimonas</taxon>
    </lineage>
</organism>
<keyword evidence="3 5" id="KW-0687">Ribonucleoprotein</keyword>
<dbReference type="InterPro" id="IPR026569">
    <property type="entry name" value="Ribosomal_bL28"/>
</dbReference>